<feature type="region of interest" description="Disordered" evidence="1">
    <location>
        <begin position="1"/>
        <end position="22"/>
    </location>
</feature>
<dbReference type="SUPFAM" id="SSF55073">
    <property type="entry name" value="Nucleotide cyclase"/>
    <property type="match status" value="1"/>
</dbReference>
<sequence>MKMTSRAHWEGSAPPTDSGADTTAQEIEQTLAQSRVSAEQRIALYRVWVVSAVGLLSLWPFLSGGSAFSFIVSSVYVVYSLGVLAWTRRRMPRRLGEVTLLVDLVSMAIFYMVLGRFDVSGESPRWTLNILPSLMMATLLSNFLRYSGRFAIASSGVAAVLFLTVMIAQRNFHPGQLSTVAILLLSGFIAASSGARARQNLDTFARLRLLRRYLPKVAVERVLEDPRAGMALGGRSVTVTLLATDLRGFTSMSEKLSPEEVVRQLNAYHATLLEQVERHGGTLDKFIGDGALVVFGFGAQDTPDADHGAAAALACARDMLEGLERLNGERAQAGLPPLRMGMGVHTGPVVAGNIGVPGVRLEFTVIGDAVNTAARLEGLTKEAGVPVLISAETVARLLGPVLRELPAMRVRGKDEAVRVFTLP</sequence>
<reference evidence="4 5" key="1">
    <citation type="submission" date="2019-08" db="EMBL/GenBank/DDBJ databases">
        <title>Archangium and Cystobacter genomes.</title>
        <authorList>
            <person name="Chen I.-C.K."/>
            <person name="Wielgoss S."/>
        </authorList>
    </citation>
    <scope>NUCLEOTIDE SEQUENCE [LARGE SCALE GENOMIC DNA]</scope>
    <source>
        <strain evidence="4 5">Cbm 6</strain>
    </source>
</reference>
<dbReference type="InterPro" id="IPR001054">
    <property type="entry name" value="A/G_cyclase"/>
</dbReference>
<dbReference type="Proteomes" id="UP001611383">
    <property type="component" value="Chromosome"/>
</dbReference>
<dbReference type="Pfam" id="PF00211">
    <property type="entry name" value="Guanylate_cyc"/>
    <property type="match status" value="1"/>
</dbReference>
<dbReference type="SMART" id="SM00044">
    <property type="entry name" value="CYCc"/>
    <property type="match status" value="1"/>
</dbReference>
<keyword evidence="2" id="KW-0812">Transmembrane</keyword>
<proteinExistence type="predicted"/>
<feature type="transmembrane region" description="Helical" evidence="2">
    <location>
        <begin position="126"/>
        <end position="143"/>
    </location>
</feature>
<feature type="transmembrane region" description="Helical" evidence="2">
    <location>
        <begin position="98"/>
        <end position="114"/>
    </location>
</feature>
<dbReference type="InterPro" id="IPR050697">
    <property type="entry name" value="Adenylyl/Guanylyl_Cyclase_3/4"/>
</dbReference>
<dbReference type="CDD" id="cd07302">
    <property type="entry name" value="CHD"/>
    <property type="match status" value="1"/>
</dbReference>
<dbReference type="EMBL" id="CP043494">
    <property type="protein sequence ID" value="WNG50508.1"/>
    <property type="molecule type" value="Genomic_DNA"/>
</dbReference>
<name>A0ABY9X549_9BACT</name>
<dbReference type="Gene3D" id="3.30.70.1230">
    <property type="entry name" value="Nucleotide cyclase"/>
    <property type="match status" value="1"/>
</dbReference>
<keyword evidence="2" id="KW-1133">Transmembrane helix</keyword>
<protein>
    <submittedName>
        <fullName evidence="4">Adenylate/guanylate cyclase domain-containing protein</fullName>
    </submittedName>
</protein>
<evidence type="ECO:0000259" key="3">
    <source>
        <dbReference type="PROSITE" id="PS50125"/>
    </source>
</evidence>
<evidence type="ECO:0000313" key="4">
    <source>
        <dbReference type="EMBL" id="WNG50508.1"/>
    </source>
</evidence>
<feature type="transmembrane region" description="Helical" evidence="2">
    <location>
        <begin position="43"/>
        <end position="62"/>
    </location>
</feature>
<organism evidence="4 5">
    <name type="scientific">Archangium minus</name>
    <dbReference type="NCBI Taxonomy" id="83450"/>
    <lineage>
        <taxon>Bacteria</taxon>
        <taxon>Pseudomonadati</taxon>
        <taxon>Myxococcota</taxon>
        <taxon>Myxococcia</taxon>
        <taxon>Myxococcales</taxon>
        <taxon>Cystobacterineae</taxon>
        <taxon>Archangiaceae</taxon>
        <taxon>Archangium</taxon>
    </lineage>
</organism>
<evidence type="ECO:0000313" key="5">
    <source>
        <dbReference type="Proteomes" id="UP001611383"/>
    </source>
</evidence>
<evidence type="ECO:0000256" key="2">
    <source>
        <dbReference type="SAM" id="Phobius"/>
    </source>
</evidence>
<feature type="transmembrane region" description="Helical" evidence="2">
    <location>
        <begin position="150"/>
        <end position="168"/>
    </location>
</feature>
<feature type="transmembrane region" description="Helical" evidence="2">
    <location>
        <begin position="174"/>
        <end position="191"/>
    </location>
</feature>
<dbReference type="PANTHER" id="PTHR43081">
    <property type="entry name" value="ADENYLATE CYCLASE, TERMINAL-DIFFERENTIATION SPECIFIC-RELATED"/>
    <property type="match status" value="1"/>
</dbReference>
<feature type="transmembrane region" description="Helical" evidence="2">
    <location>
        <begin position="68"/>
        <end position="86"/>
    </location>
</feature>
<dbReference type="PROSITE" id="PS50125">
    <property type="entry name" value="GUANYLATE_CYCLASE_2"/>
    <property type="match status" value="1"/>
</dbReference>
<dbReference type="PANTHER" id="PTHR43081:SF1">
    <property type="entry name" value="ADENYLATE CYCLASE, TERMINAL-DIFFERENTIATION SPECIFIC"/>
    <property type="match status" value="1"/>
</dbReference>
<feature type="domain" description="Guanylate cyclase" evidence="3">
    <location>
        <begin position="240"/>
        <end position="377"/>
    </location>
</feature>
<keyword evidence="2" id="KW-0472">Membrane</keyword>
<dbReference type="InterPro" id="IPR029787">
    <property type="entry name" value="Nucleotide_cyclase"/>
</dbReference>
<evidence type="ECO:0000256" key="1">
    <source>
        <dbReference type="SAM" id="MobiDB-lite"/>
    </source>
</evidence>
<keyword evidence="5" id="KW-1185">Reference proteome</keyword>
<accession>A0ABY9X549</accession>
<gene>
    <name evidence="4" type="ORF">F0U60_45035</name>
</gene>